<dbReference type="Proteomes" id="UP000054018">
    <property type="component" value="Unassembled WGS sequence"/>
</dbReference>
<dbReference type="HOGENOM" id="CLU_3088170_0_0_1"/>
<organism evidence="1 2">
    <name type="scientific">Pisolithus microcarpus 441</name>
    <dbReference type="NCBI Taxonomy" id="765257"/>
    <lineage>
        <taxon>Eukaryota</taxon>
        <taxon>Fungi</taxon>
        <taxon>Dikarya</taxon>
        <taxon>Basidiomycota</taxon>
        <taxon>Agaricomycotina</taxon>
        <taxon>Agaricomycetes</taxon>
        <taxon>Agaricomycetidae</taxon>
        <taxon>Boletales</taxon>
        <taxon>Sclerodermatineae</taxon>
        <taxon>Pisolithaceae</taxon>
        <taxon>Pisolithus</taxon>
    </lineage>
</organism>
<reference evidence="2" key="2">
    <citation type="submission" date="2015-01" db="EMBL/GenBank/DDBJ databases">
        <title>Evolutionary Origins and Diversification of the Mycorrhizal Mutualists.</title>
        <authorList>
            <consortium name="DOE Joint Genome Institute"/>
            <consortium name="Mycorrhizal Genomics Consortium"/>
            <person name="Kohler A."/>
            <person name="Kuo A."/>
            <person name="Nagy L.G."/>
            <person name="Floudas D."/>
            <person name="Copeland A."/>
            <person name="Barry K.W."/>
            <person name="Cichocki N."/>
            <person name="Veneault-Fourrey C."/>
            <person name="LaButti K."/>
            <person name="Lindquist E.A."/>
            <person name="Lipzen A."/>
            <person name="Lundell T."/>
            <person name="Morin E."/>
            <person name="Murat C."/>
            <person name="Riley R."/>
            <person name="Ohm R."/>
            <person name="Sun H."/>
            <person name="Tunlid A."/>
            <person name="Henrissat B."/>
            <person name="Grigoriev I.V."/>
            <person name="Hibbett D.S."/>
            <person name="Martin F."/>
        </authorList>
    </citation>
    <scope>NUCLEOTIDE SEQUENCE [LARGE SCALE GENOMIC DNA]</scope>
    <source>
        <strain evidence="2">441</strain>
    </source>
</reference>
<name>A0A0C9Y7H2_9AGAM</name>
<gene>
    <name evidence="1" type="ORF">PISMIDRAFT_12833</name>
</gene>
<sequence length="52" mass="5447">MGWDSGNSGTLSGQSWPEGDLSGALLILAAALHEQFWKQGMENSIAEAISLA</sequence>
<evidence type="ECO:0000313" key="2">
    <source>
        <dbReference type="Proteomes" id="UP000054018"/>
    </source>
</evidence>
<reference evidence="1 2" key="1">
    <citation type="submission" date="2014-04" db="EMBL/GenBank/DDBJ databases">
        <authorList>
            <consortium name="DOE Joint Genome Institute"/>
            <person name="Kuo A."/>
            <person name="Kohler A."/>
            <person name="Costa M.D."/>
            <person name="Nagy L.G."/>
            <person name="Floudas D."/>
            <person name="Copeland A."/>
            <person name="Barry K.W."/>
            <person name="Cichocki N."/>
            <person name="Veneault-Fourrey C."/>
            <person name="LaButti K."/>
            <person name="Lindquist E.A."/>
            <person name="Lipzen A."/>
            <person name="Lundell T."/>
            <person name="Morin E."/>
            <person name="Murat C."/>
            <person name="Sun H."/>
            <person name="Tunlid A."/>
            <person name="Henrissat B."/>
            <person name="Grigoriev I.V."/>
            <person name="Hibbett D.S."/>
            <person name="Martin F."/>
            <person name="Nordberg H.P."/>
            <person name="Cantor M.N."/>
            <person name="Hua S.X."/>
        </authorList>
    </citation>
    <scope>NUCLEOTIDE SEQUENCE [LARGE SCALE GENOMIC DNA]</scope>
    <source>
        <strain evidence="1 2">441</strain>
    </source>
</reference>
<proteinExistence type="predicted"/>
<evidence type="ECO:0000313" key="1">
    <source>
        <dbReference type="EMBL" id="KIK20630.1"/>
    </source>
</evidence>
<keyword evidence="2" id="KW-1185">Reference proteome</keyword>
<dbReference type="AlphaFoldDB" id="A0A0C9Y7H2"/>
<protein>
    <submittedName>
        <fullName evidence="1">Uncharacterized protein</fullName>
    </submittedName>
</protein>
<dbReference type="EMBL" id="KN833761">
    <property type="protein sequence ID" value="KIK20630.1"/>
    <property type="molecule type" value="Genomic_DNA"/>
</dbReference>
<accession>A0A0C9Y7H2</accession>